<reference evidence="3" key="2">
    <citation type="submission" date="2023-09" db="EMBL/GenBank/DDBJ databases">
        <title>Novel species in the genus Lipingzhangella isolated from Sambhar Salt Lake.</title>
        <authorList>
            <person name="Jiya N."/>
            <person name="Kajale S."/>
            <person name="Sharma A."/>
        </authorList>
    </citation>
    <scope>NUCLEOTIDE SEQUENCE</scope>
    <source>
        <strain evidence="3 5">LS1_29</strain>
    </source>
</reference>
<keyword evidence="2" id="KW-1133">Transmembrane helix</keyword>
<keyword evidence="2" id="KW-0812">Transmembrane</keyword>
<dbReference type="EMBL" id="JAVLVT010000010">
    <property type="protein sequence ID" value="MDS1272348.1"/>
    <property type="molecule type" value="Genomic_DNA"/>
</dbReference>
<evidence type="ECO:0000313" key="5">
    <source>
        <dbReference type="Proteomes" id="UP001250214"/>
    </source>
</evidence>
<dbReference type="EMBL" id="JAVLVT010000010">
    <property type="protein sequence ID" value="MDS1272369.1"/>
    <property type="molecule type" value="Genomic_DNA"/>
</dbReference>
<evidence type="ECO:0000256" key="1">
    <source>
        <dbReference type="SAM" id="MobiDB-lite"/>
    </source>
</evidence>
<accession>A0ABU2HAK6</accession>
<feature type="transmembrane region" description="Helical" evidence="2">
    <location>
        <begin position="120"/>
        <end position="137"/>
    </location>
</feature>
<sequence>MSAQSPQPSPPVRHRAVETATAEPASPAARGVLAVLRLSLGWYFLWAFVDKMFGLGYSTPPEGAWINGGSPTHGFLTGATSGPLAGMYQSFAGAAWADWLFMVGLLGIGAAFLLGIGMRIGAASGALMLVLMWSAVLPPDTNPFMDDHLIMALAMVALAMVHAGHTVGLGRWWDSLPLVRRFPALR</sequence>
<comment type="caution">
    <text evidence="3">The sequence shown here is derived from an EMBL/GenBank/DDBJ whole genome shotgun (WGS) entry which is preliminary data.</text>
</comment>
<evidence type="ECO:0000313" key="4">
    <source>
        <dbReference type="EMBL" id="MDS1272369.1"/>
    </source>
</evidence>
<keyword evidence="5" id="KW-1185">Reference proteome</keyword>
<evidence type="ECO:0000313" key="3">
    <source>
        <dbReference type="EMBL" id="MDS1272348.1"/>
    </source>
</evidence>
<dbReference type="RefSeq" id="WP_310913915.1">
    <property type="nucleotide sequence ID" value="NZ_JAVLVT010000010.1"/>
</dbReference>
<protein>
    <submittedName>
        <fullName evidence="3">DoxX family membrane protein</fullName>
    </submittedName>
</protein>
<feature type="transmembrane region" description="Helical" evidence="2">
    <location>
        <begin position="91"/>
        <end position="113"/>
    </location>
</feature>
<organism evidence="3 5">
    <name type="scientific">Lipingzhangella rawalii</name>
    <dbReference type="NCBI Taxonomy" id="2055835"/>
    <lineage>
        <taxon>Bacteria</taxon>
        <taxon>Bacillati</taxon>
        <taxon>Actinomycetota</taxon>
        <taxon>Actinomycetes</taxon>
        <taxon>Streptosporangiales</taxon>
        <taxon>Nocardiopsidaceae</taxon>
        <taxon>Lipingzhangella</taxon>
    </lineage>
</organism>
<gene>
    <name evidence="3" type="ORF">RIF23_18840</name>
    <name evidence="4" type="ORF">RIF23_18945</name>
</gene>
<feature type="region of interest" description="Disordered" evidence="1">
    <location>
        <begin position="1"/>
        <end position="23"/>
    </location>
</feature>
<feature type="transmembrane region" description="Helical" evidence="2">
    <location>
        <begin position="149"/>
        <end position="173"/>
    </location>
</feature>
<keyword evidence="2" id="KW-0472">Membrane</keyword>
<proteinExistence type="predicted"/>
<dbReference type="Proteomes" id="UP001250214">
    <property type="component" value="Unassembled WGS sequence"/>
</dbReference>
<name>A0ABU2HAK6_9ACTN</name>
<reference evidence="5" key="1">
    <citation type="submission" date="2023-07" db="EMBL/GenBank/DDBJ databases">
        <title>Novel species in the genus Lipingzhangella isolated from Sambhar Salt Lake.</title>
        <authorList>
            <person name="Jiya N."/>
            <person name="Kajale S."/>
            <person name="Sharma A."/>
        </authorList>
    </citation>
    <scope>NUCLEOTIDE SEQUENCE [LARGE SCALE GENOMIC DNA]</scope>
    <source>
        <strain evidence="5">LS1_29</strain>
    </source>
</reference>
<evidence type="ECO:0000256" key="2">
    <source>
        <dbReference type="SAM" id="Phobius"/>
    </source>
</evidence>